<accession>A0ABP9RQ33</accession>
<feature type="transmembrane region" description="Helical" evidence="2">
    <location>
        <begin position="92"/>
        <end position="119"/>
    </location>
</feature>
<feature type="region of interest" description="Disordered" evidence="1">
    <location>
        <begin position="1"/>
        <end position="53"/>
    </location>
</feature>
<feature type="compositionally biased region" description="Low complexity" evidence="1">
    <location>
        <begin position="13"/>
        <end position="30"/>
    </location>
</feature>
<organism evidence="3 4">
    <name type="scientific">Rugosimonospora acidiphila</name>
    <dbReference type="NCBI Taxonomy" id="556531"/>
    <lineage>
        <taxon>Bacteria</taxon>
        <taxon>Bacillati</taxon>
        <taxon>Actinomycetota</taxon>
        <taxon>Actinomycetes</taxon>
        <taxon>Micromonosporales</taxon>
        <taxon>Micromonosporaceae</taxon>
        <taxon>Rugosimonospora</taxon>
    </lineage>
</organism>
<keyword evidence="2" id="KW-0472">Membrane</keyword>
<keyword evidence="2" id="KW-1133">Transmembrane helix</keyword>
<proteinExistence type="predicted"/>
<evidence type="ECO:0000313" key="4">
    <source>
        <dbReference type="Proteomes" id="UP001501570"/>
    </source>
</evidence>
<evidence type="ECO:0000313" key="3">
    <source>
        <dbReference type="EMBL" id="GAA5183136.1"/>
    </source>
</evidence>
<sequence>MAGSAPMAGSPMTGGATTGNATTANPTAGGSMTGVPAADTTTGVPGADEQSVPAADRGGITALAAALRSMTAARPIVQVAGKPSRPPSGRPLIVLCVWAALLGLIGLGIGIRGLVVILANHPPSWFKPSLILCGLVGILLTAAGFVTARRGFLPWTCLGAATAVLIASIVVSTSA</sequence>
<gene>
    <name evidence="3" type="ORF">GCM10023322_21710</name>
</gene>
<protein>
    <submittedName>
        <fullName evidence="3">Uncharacterized protein</fullName>
    </submittedName>
</protein>
<dbReference type="EMBL" id="BAABJQ010000005">
    <property type="protein sequence ID" value="GAA5183136.1"/>
    <property type="molecule type" value="Genomic_DNA"/>
</dbReference>
<evidence type="ECO:0000256" key="1">
    <source>
        <dbReference type="SAM" id="MobiDB-lite"/>
    </source>
</evidence>
<reference evidence="4" key="1">
    <citation type="journal article" date="2019" name="Int. J. Syst. Evol. Microbiol.">
        <title>The Global Catalogue of Microorganisms (GCM) 10K type strain sequencing project: providing services to taxonomists for standard genome sequencing and annotation.</title>
        <authorList>
            <consortium name="The Broad Institute Genomics Platform"/>
            <consortium name="The Broad Institute Genome Sequencing Center for Infectious Disease"/>
            <person name="Wu L."/>
            <person name="Ma J."/>
        </authorList>
    </citation>
    <scope>NUCLEOTIDE SEQUENCE [LARGE SCALE GENOMIC DNA]</scope>
    <source>
        <strain evidence="4">JCM 18304</strain>
    </source>
</reference>
<keyword evidence="2" id="KW-0812">Transmembrane</keyword>
<feature type="transmembrane region" description="Helical" evidence="2">
    <location>
        <begin position="152"/>
        <end position="171"/>
    </location>
</feature>
<evidence type="ECO:0000256" key="2">
    <source>
        <dbReference type="SAM" id="Phobius"/>
    </source>
</evidence>
<name>A0ABP9RQ33_9ACTN</name>
<comment type="caution">
    <text evidence="3">The sequence shown here is derived from an EMBL/GenBank/DDBJ whole genome shotgun (WGS) entry which is preliminary data.</text>
</comment>
<feature type="transmembrane region" description="Helical" evidence="2">
    <location>
        <begin position="125"/>
        <end position="145"/>
    </location>
</feature>
<keyword evidence="4" id="KW-1185">Reference proteome</keyword>
<dbReference type="Proteomes" id="UP001501570">
    <property type="component" value="Unassembled WGS sequence"/>
</dbReference>